<evidence type="ECO:0000259" key="1">
    <source>
        <dbReference type="Pfam" id="PF06439"/>
    </source>
</evidence>
<gene>
    <name evidence="2" type="ORF">DIT97_08200</name>
</gene>
<reference evidence="2 3" key="1">
    <citation type="journal article" date="2018" name="Nat. Biotechnol.">
        <title>A standardized bacterial taxonomy based on genome phylogeny substantially revises the tree of life.</title>
        <authorList>
            <person name="Parks D.H."/>
            <person name="Chuvochina M."/>
            <person name="Waite D.W."/>
            <person name="Rinke C."/>
            <person name="Skarshewski A."/>
            <person name="Chaumeil P.A."/>
            <person name="Hugenholtz P."/>
        </authorList>
    </citation>
    <scope>NUCLEOTIDE SEQUENCE [LARGE SCALE GENOMIC DNA]</scope>
    <source>
        <strain evidence="2">UBA9375</strain>
    </source>
</reference>
<dbReference type="Proteomes" id="UP000263642">
    <property type="component" value="Unassembled WGS sequence"/>
</dbReference>
<comment type="caution">
    <text evidence="2">The sequence shown here is derived from an EMBL/GenBank/DDBJ whole genome shotgun (WGS) entry which is preliminary data.</text>
</comment>
<sequence>MKKQIALTCLGCLVLLQFHQTGCTSEPNQLSEQEQLQGFKLLFNGKDLSGWQHSGNWKVEDGIISRAGKGGSLIYETEHVPDNFELKFEWKVGEGSNSGVYYRPGQYEYQILDNNKHVDGKNPRTSAASIYFCLPPSHDATRPVGDWNTGRIVCQGTVIQHWLNGEKVIDLDYTDPRYAWHVELLANRGGDLADRGAKLSLQDHGDPVWYRGIKMRSISDSEKLKRSDVKPAEVSDTVMAAEQRKLQQIMEKRARQQQKKK</sequence>
<evidence type="ECO:0000313" key="2">
    <source>
        <dbReference type="EMBL" id="HCO23026.1"/>
    </source>
</evidence>
<accession>A0A3D3R370</accession>
<proteinExistence type="predicted"/>
<dbReference type="GO" id="GO:0016787">
    <property type="term" value="F:hydrolase activity"/>
    <property type="evidence" value="ECO:0007669"/>
    <property type="project" value="InterPro"/>
</dbReference>
<dbReference type="InterPro" id="IPR010496">
    <property type="entry name" value="AL/BT2_dom"/>
</dbReference>
<dbReference type="Gene3D" id="2.60.120.560">
    <property type="entry name" value="Exo-inulinase, domain 1"/>
    <property type="match status" value="1"/>
</dbReference>
<organism evidence="2 3">
    <name type="scientific">Gimesia maris</name>
    <dbReference type="NCBI Taxonomy" id="122"/>
    <lineage>
        <taxon>Bacteria</taxon>
        <taxon>Pseudomonadati</taxon>
        <taxon>Planctomycetota</taxon>
        <taxon>Planctomycetia</taxon>
        <taxon>Planctomycetales</taxon>
        <taxon>Planctomycetaceae</taxon>
        <taxon>Gimesia</taxon>
    </lineage>
</organism>
<name>A0A3D3R370_9PLAN</name>
<dbReference type="Pfam" id="PF06439">
    <property type="entry name" value="3keto-disac_hyd"/>
    <property type="match status" value="1"/>
</dbReference>
<dbReference type="AlphaFoldDB" id="A0A3D3R370"/>
<dbReference type="EMBL" id="DQAY01000050">
    <property type="protein sequence ID" value="HCO23026.1"/>
    <property type="molecule type" value="Genomic_DNA"/>
</dbReference>
<protein>
    <submittedName>
        <fullName evidence="2">DUF1080 domain-containing protein</fullName>
    </submittedName>
</protein>
<feature type="domain" description="3-keto-alpha-glucoside-1,2-lyase/3-keto-2-hydroxy-glucal hydratase" evidence="1">
    <location>
        <begin position="38"/>
        <end position="216"/>
    </location>
</feature>
<evidence type="ECO:0000313" key="3">
    <source>
        <dbReference type="Proteomes" id="UP000263642"/>
    </source>
</evidence>